<protein>
    <recommendedName>
        <fullName evidence="7">Heterochromatin protein 1</fullName>
    </recommendedName>
</protein>
<feature type="region of interest" description="Disordered" evidence="8">
    <location>
        <begin position="55"/>
        <end position="135"/>
    </location>
</feature>
<dbReference type="STRING" id="195883.A0A482WPF8"/>
<dbReference type="FunCoup" id="A0A482WPF8">
    <property type="interactions" value="1307"/>
</dbReference>
<evidence type="ECO:0000256" key="5">
    <source>
        <dbReference type="ARBA" id="ARBA00023163"/>
    </source>
</evidence>
<dbReference type="AlphaFoldDB" id="A0A482WPF8"/>
<feature type="compositionally biased region" description="Basic and acidic residues" evidence="8">
    <location>
        <begin position="85"/>
        <end position="97"/>
    </location>
</feature>
<feature type="domain" description="Chromo" evidence="9">
    <location>
        <begin position="13"/>
        <end position="71"/>
    </location>
</feature>
<name>A0A482WPF8_LAOST</name>
<feature type="compositionally biased region" description="Basic and acidic residues" evidence="8">
    <location>
        <begin position="58"/>
        <end position="74"/>
    </location>
</feature>
<dbReference type="Pfam" id="PF01393">
    <property type="entry name" value="Chromo_shadow"/>
    <property type="match status" value="1"/>
</dbReference>
<dbReference type="GO" id="GO:0000792">
    <property type="term" value="C:heterochromatin"/>
    <property type="evidence" value="ECO:0007669"/>
    <property type="project" value="UniProtKB-ARBA"/>
</dbReference>
<gene>
    <name evidence="10" type="ORF">LSTR_LSTR010186</name>
</gene>
<dbReference type="OrthoDB" id="273092at2759"/>
<feature type="domain" description="Chromo" evidence="9">
    <location>
        <begin position="145"/>
        <end position="203"/>
    </location>
</feature>
<dbReference type="InParanoid" id="A0A482WPF8"/>
<comment type="caution">
    <text evidence="10">The sequence shown here is derived from an EMBL/GenBank/DDBJ whole genome shotgun (WGS) entry which is preliminary data.</text>
</comment>
<evidence type="ECO:0000313" key="11">
    <source>
        <dbReference type="Proteomes" id="UP000291343"/>
    </source>
</evidence>
<dbReference type="InterPro" id="IPR017984">
    <property type="entry name" value="Chromo_dom_subgr"/>
</dbReference>
<dbReference type="EMBL" id="QKKF02028090">
    <property type="protein sequence ID" value="RZF35495.1"/>
    <property type="molecule type" value="Genomic_DNA"/>
</dbReference>
<evidence type="ECO:0000256" key="8">
    <source>
        <dbReference type="SAM" id="MobiDB-lite"/>
    </source>
</evidence>
<dbReference type="InterPro" id="IPR008251">
    <property type="entry name" value="Chromo_shadow_dom"/>
</dbReference>
<evidence type="ECO:0000259" key="9">
    <source>
        <dbReference type="PROSITE" id="PS50013"/>
    </source>
</evidence>
<dbReference type="PROSITE" id="PS00598">
    <property type="entry name" value="CHROMO_1"/>
    <property type="match status" value="1"/>
</dbReference>
<dbReference type="Gene3D" id="2.40.50.40">
    <property type="match status" value="2"/>
</dbReference>
<dbReference type="GO" id="GO:0005634">
    <property type="term" value="C:nucleus"/>
    <property type="evidence" value="ECO:0007669"/>
    <property type="project" value="UniProtKB-SubCell"/>
</dbReference>
<keyword evidence="6" id="KW-0539">Nucleus</keyword>
<evidence type="ECO:0000256" key="2">
    <source>
        <dbReference type="ARBA" id="ARBA00022737"/>
    </source>
</evidence>
<proteinExistence type="predicted"/>
<accession>A0A482WPF8</accession>
<evidence type="ECO:0000256" key="4">
    <source>
        <dbReference type="ARBA" id="ARBA00023015"/>
    </source>
</evidence>
<evidence type="ECO:0000256" key="3">
    <source>
        <dbReference type="ARBA" id="ARBA00022853"/>
    </source>
</evidence>
<dbReference type="InterPro" id="IPR000953">
    <property type="entry name" value="Chromo/chromo_shadow_dom"/>
</dbReference>
<keyword evidence="2" id="KW-0677">Repeat</keyword>
<dbReference type="PANTHER" id="PTHR22812">
    <property type="entry name" value="CHROMOBOX PROTEIN"/>
    <property type="match status" value="1"/>
</dbReference>
<dbReference type="InterPro" id="IPR023779">
    <property type="entry name" value="Chromodomain_CS"/>
</dbReference>
<dbReference type="GO" id="GO:0003682">
    <property type="term" value="F:chromatin binding"/>
    <property type="evidence" value="ECO:0007669"/>
    <property type="project" value="UniProtKB-ARBA"/>
</dbReference>
<evidence type="ECO:0000256" key="7">
    <source>
        <dbReference type="ARBA" id="ARBA00073803"/>
    </source>
</evidence>
<evidence type="ECO:0000256" key="1">
    <source>
        <dbReference type="ARBA" id="ARBA00004123"/>
    </source>
</evidence>
<keyword evidence="3" id="KW-0156">Chromatin regulator</keyword>
<dbReference type="GO" id="GO:0031507">
    <property type="term" value="P:heterochromatin formation"/>
    <property type="evidence" value="ECO:0007669"/>
    <property type="project" value="UniProtKB-ARBA"/>
</dbReference>
<dbReference type="PROSITE" id="PS50013">
    <property type="entry name" value="CHROMO_2"/>
    <property type="match status" value="2"/>
</dbReference>
<keyword evidence="5" id="KW-0804">Transcription</keyword>
<evidence type="ECO:0000256" key="6">
    <source>
        <dbReference type="ARBA" id="ARBA00023242"/>
    </source>
</evidence>
<organism evidence="10 11">
    <name type="scientific">Laodelphax striatellus</name>
    <name type="common">Small brown planthopper</name>
    <name type="synonym">Delphax striatella</name>
    <dbReference type="NCBI Taxonomy" id="195883"/>
    <lineage>
        <taxon>Eukaryota</taxon>
        <taxon>Metazoa</taxon>
        <taxon>Ecdysozoa</taxon>
        <taxon>Arthropoda</taxon>
        <taxon>Hexapoda</taxon>
        <taxon>Insecta</taxon>
        <taxon>Pterygota</taxon>
        <taxon>Neoptera</taxon>
        <taxon>Paraneoptera</taxon>
        <taxon>Hemiptera</taxon>
        <taxon>Auchenorrhyncha</taxon>
        <taxon>Fulgoroidea</taxon>
        <taxon>Delphacidae</taxon>
        <taxon>Criomorphinae</taxon>
        <taxon>Laodelphax</taxon>
    </lineage>
</organism>
<dbReference type="FunFam" id="2.40.50.40:FF:000007">
    <property type="entry name" value="Chromobox protein homolog 1"/>
    <property type="match status" value="1"/>
</dbReference>
<comment type="subcellular location">
    <subcellularLocation>
        <location evidence="1">Nucleus</location>
    </subcellularLocation>
</comment>
<keyword evidence="4" id="KW-0805">Transcription regulation</keyword>
<dbReference type="InterPro" id="IPR051219">
    <property type="entry name" value="Heterochromatin_chromo-domain"/>
</dbReference>
<reference evidence="10 11" key="1">
    <citation type="journal article" date="2017" name="Gigascience">
        <title>Genome sequence of the small brown planthopper, Laodelphax striatellus.</title>
        <authorList>
            <person name="Zhu J."/>
            <person name="Jiang F."/>
            <person name="Wang X."/>
            <person name="Yang P."/>
            <person name="Bao Y."/>
            <person name="Zhao W."/>
            <person name="Wang W."/>
            <person name="Lu H."/>
            <person name="Wang Q."/>
            <person name="Cui N."/>
            <person name="Li J."/>
            <person name="Chen X."/>
            <person name="Luo L."/>
            <person name="Yu J."/>
            <person name="Kang L."/>
            <person name="Cui F."/>
        </authorList>
    </citation>
    <scope>NUCLEOTIDE SEQUENCE [LARGE SCALE GENOMIC DNA]</scope>
    <source>
        <strain evidence="10">Lst14</strain>
    </source>
</reference>
<dbReference type="Pfam" id="PF00385">
    <property type="entry name" value="Chromo"/>
    <property type="match status" value="1"/>
</dbReference>
<evidence type="ECO:0000313" key="10">
    <source>
        <dbReference type="EMBL" id="RZF35495.1"/>
    </source>
</evidence>
<dbReference type="FunFam" id="2.40.50.40:FF:000031">
    <property type="entry name" value="Heterochromatin protein 1"/>
    <property type="match status" value="1"/>
</dbReference>
<dbReference type="SUPFAM" id="SSF54160">
    <property type="entry name" value="Chromo domain-like"/>
    <property type="match status" value="2"/>
</dbReference>
<dbReference type="SMART" id="SM00298">
    <property type="entry name" value="CHROMO"/>
    <property type="match status" value="2"/>
</dbReference>
<dbReference type="Proteomes" id="UP000291343">
    <property type="component" value="Unassembled WGS sequence"/>
</dbReference>
<dbReference type="InterPro" id="IPR016197">
    <property type="entry name" value="Chromo-like_dom_sf"/>
</dbReference>
<dbReference type="SMART" id="SM00300">
    <property type="entry name" value="ChSh"/>
    <property type="match status" value="1"/>
</dbReference>
<dbReference type="InterPro" id="IPR023780">
    <property type="entry name" value="Chromo_domain"/>
</dbReference>
<sequence>MSDKSNEEPEEEFSVERIIDKRVVRGKTEYYLKWKGYPEEENTWEPVENLDCDELIDEFERQRAEKEQAKKKAEPTPPVKKKQEKTKAPPVKEEPPKTKKRKTDDEDEKPEEKKEEKKKKSISSTPKEMKIKKDEDKVKGFDRGLDAEKIIGATDSSGELMFLMKWKGIDEADLVSAKTANVRCPQIVIKFYEERLTWHIPSNENDAE</sequence>
<keyword evidence="11" id="KW-1185">Reference proteome</keyword>
<dbReference type="PRINTS" id="PR00504">
    <property type="entry name" value="CHROMODOMAIN"/>
</dbReference>
<dbReference type="CDD" id="cd00034">
    <property type="entry name" value="CSD"/>
    <property type="match status" value="1"/>
</dbReference>
<dbReference type="SMR" id="A0A482WPF8"/>